<dbReference type="Gene3D" id="3.40.50.1820">
    <property type="entry name" value="alpha/beta hydrolase"/>
    <property type="match status" value="1"/>
</dbReference>
<dbReference type="RefSeq" id="WP_241050977.1">
    <property type="nucleotide sequence ID" value="NZ_JAKZBV010000001.1"/>
</dbReference>
<evidence type="ECO:0000259" key="2">
    <source>
        <dbReference type="Pfam" id="PF00561"/>
    </source>
</evidence>
<dbReference type="InterPro" id="IPR000073">
    <property type="entry name" value="AB_hydrolase_1"/>
</dbReference>
<accession>A0ABS9TWW4</accession>
<dbReference type="Proteomes" id="UP001202922">
    <property type="component" value="Unassembled WGS sequence"/>
</dbReference>
<organism evidence="3 4">
    <name type="scientific">Sinomonas terrae</name>
    <dbReference type="NCBI Taxonomy" id="2908838"/>
    <lineage>
        <taxon>Bacteria</taxon>
        <taxon>Bacillati</taxon>
        <taxon>Actinomycetota</taxon>
        <taxon>Actinomycetes</taxon>
        <taxon>Micrococcales</taxon>
        <taxon>Micrococcaceae</taxon>
        <taxon>Sinomonas</taxon>
    </lineage>
</organism>
<protein>
    <submittedName>
        <fullName evidence="3">Alpha/beta hydrolase</fullName>
    </submittedName>
</protein>
<comment type="caution">
    <text evidence="3">The sequence shown here is derived from an EMBL/GenBank/DDBJ whole genome shotgun (WGS) entry which is preliminary data.</text>
</comment>
<dbReference type="PANTHER" id="PTHR43433">
    <property type="entry name" value="HYDROLASE, ALPHA/BETA FOLD FAMILY PROTEIN"/>
    <property type="match status" value="1"/>
</dbReference>
<sequence>MVQHGVPLGPSAIEVGSTAFDPLGPTVRTCQLASGRHVRYIDEGREPWPVALVFGGAGTSVRVLRLLEFARSFREELGIRLVAVERNGLGLTPFDPECGAAEHAGDVWDLLDRLGVERVAVVAISGGGPYAAHVIAARPERVTSVHLACTLSDHGAGAPLHVDLDAVIADPVGWWAFPASSPVHRIPGFAASAVEEATHALLAQGASSTPDGLRQALELYEHGDLPGLSGLSAPAFLYWGNDDAVVPTAHLRRWVEVLPEQPLVRLYANEGHDVQYRHWDQILCDVLHRGRRTVVSRGRKTWLLRTEDAERELARGATAGLAAWEPPPAPQGGSVDEGALDECDEQLPHRGDVQAGGTR</sequence>
<proteinExistence type="predicted"/>
<dbReference type="EMBL" id="JAKZBV010000001">
    <property type="protein sequence ID" value="MCH6468909.1"/>
    <property type="molecule type" value="Genomic_DNA"/>
</dbReference>
<reference evidence="3 4" key="1">
    <citation type="submission" date="2022-03" db="EMBL/GenBank/DDBJ databases">
        <title>Sinomonas sp. isolated from a soil.</title>
        <authorList>
            <person name="Han J."/>
            <person name="Kim D.-U."/>
        </authorList>
    </citation>
    <scope>NUCLEOTIDE SEQUENCE [LARGE SCALE GENOMIC DNA]</scope>
    <source>
        <strain evidence="3 4">5-5</strain>
    </source>
</reference>
<dbReference type="Pfam" id="PF00561">
    <property type="entry name" value="Abhydrolase_1"/>
    <property type="match status" value="1"/>
</dbReference>
<dbReference type="PANTHER" id="PTHR43433:SF10">
    <property type="entry name" value="AB HYDROLASE-1 DOMAIN-CONTAINING PROTEIN"/>
    <property type="match status" value="1"/>
</dbReference>
<dbReference type="InterPro" id="IPR029058">
    <property type="entry name" value="AB_hydrolase_fold"/>
</dbReference>
<dbReference type="InterPro" id="IPR050471">
    <property type="entry name" value="AB_hydrolase"/>
</dbReference>
<feature type="region of interest" description="Disordered" evidence="1">
    <location>
        <begin position="317"/>
        <end position="359"/>
    </location>
</feature>
<evidence type="ECO:0000313" key="4">
    <source>
        <dbReference type="Proteomes" id="UP001202922"/>
    </source>
</evidence>
<name>A0ABS9TWW4_9MICC</name>
<keyword evidence="3" id="KW-0378">Hydrolase</keyword>
<gene>
    <name evidence="3" type="ORF">L0M17_02730</name>
</gene>
<keyword evidence="4" id="KW-1185">Reference proteome</keyword>
<evidence type="ECO:0000313" key="3">
    <source>
        <dbReference type="EMBL" id="MCH6468909.1"/>
    </source>
</evidence>
<feature type="domain" description="AB hydrolase-1" evidence="2">
    <location>
        <begin position="70"/>
        <end position="154"/>
    </location>
</feature>
<evidence type="ECO:0000256" key="1">
    <source>
        <dbReference type="SAM" id="MobiDB-lite"/>
    </source>
</evidence>
<dbReference type="SUPFAM" id="SSF53474">
    <property type="entry name" value="alpha/beta-Hydrolases"/>
    <property type="match status" value="1"/>
</dbReference>
<dbReference type="GO" id="GO:0016787">
    <property type="term" value="F:hydrolase activity"/>
    <property type="evidence" value="ECO:0007669"/>
    <property type="project" value="UniProtKB-KW"/>
</dbReference>